<accession>A0A1K2C6S0</accession>
<dbReference type="InterPro" id="IPR036162">
    <property type="entry name" value="Resolvase-like_N_sf"/>
</dbReference>
<dbReference type="RefSeq" id="WP_072486342.1">
    <property type="nucleotide sequence ID" value="NZ_CP108276.1"/>
</dbReference>
<organism evidence="4 5">
    <name type="scientific">Streptomyces atratus</name>
    <dbReference type="NCBI Taxonomy" id="1893"/>
    <lineage>
        <taxon>Bacteria</taxon>
        <taxon>Bacillati</taxon>
        <taxon>Actinomycetota</taxon>
        <taxon>Actinomycetes</taxon>
        <taxon>Kitasatosporales</taxon>
        <taxon>Streptomycetaceae</taxon>
        <taxon>Streptomyces</taxon>
    </lineage>
</organism>
<dbReference type="Proteomes" id="UP000181909">
    <property type="component" value="Unassembled WGS sequence"/>
</dbReference>
<evidence type="ECO:0000313" key="5">
    <source>
        <dbReference type="Proteomes" id="UP000181909"/>
    </source>
</evidence>
<dbReference type="OrthoDB" id="4367319at2"/>
<sequence>MYPLSQITAPASHLRGVQVIRLSVLTDETTSPARQRAATDRVAAEMSIVFDGRMAEDLDVSASKTAPFDRPALGKWLRRPDEFDALVWWRFDRAIRSMGDMYELAKWAREHRKMLVFSEGVGGGSKLVFDFRNPMDPIAELMMVMFAFAAQVESMSISDRVTGAQAAMRLMPLRFRGGQLPYGYMTAPLASGGFTLVPDPEAVKVIERIIRELMEMEAQGDSRAAIASRLNVEGIPSPRDYRQIKQGRATGGKVGKYKRQHERYAWQAGTITRMLRSPTLIGWKMHDGNPVRDPEGRPVMLTENPILTRSEFDTIGALLDRLGNGGGPTARSDTHSMLLHVIHCPSCSGFMYQSRPGGGRPRGPGESYTCRTRANGGVCEEPSTVKSVWADDYVEREFLKAVGDLPVTEVRETAGYDPEPEIEATMREFEAHQEQQGQQRSKAAAAAWQRRADALDARLEELESTPRIEPKREIVATGKTYRDSWPAMPEDISDVPDEEIFAINDERRRMLLAAGAKLTVKKGPRGGWRKLDESRCGFAVSTANQIDPAASRLAEIEAEESIE</sequence>
<dbReference type="PANTHER" id="PTHR30461:SF2">
    <property type="entry name" value="SERINE RECOMBINASE PINE-RELATED"/>
    <property type="match status" value="1"/>
</dbReference>
<name>A0A1K2C6S0_STRAR</name>
<dbReference type="GO" id="GO:0003677">
    <property type="term" value="F:DNA binding"/>
    <property type="evidence" value="ECO:0007669"/>
    <property type="project" value="UniProtKB-KW"/>
</dbReference>
<protein>
    <submittedName>
        <fullName evidence="4">Site-specific DNA recombinase</fullName>
    </submittedName>
</protein>
<dbReference type="SMART" id="SM00857">
    <property type="entry name" value="Resolvase"/>
    <property type="match status" value="1"/>
</dbReference>
<feature type="domain" description="Recombinase" evidence="3">
    <location>
        <begin position="181"/>
        <end position="325"/>
    </location>
</feature>
<dbReference type="Gene3D" id="3.40.50.1390">
    <property type="entry name" value="Resolvase, N-terminal catalytic domain"/>
    <property type="match status" value="1"/>
</dbReference>
<dbReference type="Gene3D" id="3.90.1750.20">
    <property type="entry name" value="Putative Large Serine Recombinase, Chain B, Domain 2"/>
    <property type="match status" value="1"/>
</dbReference>
<dbReference type="CDD" id="cd00338">
    <property type="entry name" value="Ser_Recombinase"/>
    <property type="match status" value="1"/>
</dbReference>
<dbReference type="InterPro" id="IPR050639">
    <property type="entry name" value="SSR_resolvase"/>
</dbReference>
<dbReference type="GO" id="GO:0000150">
    <property type="term" value="F:DNA strand exchange activity"/>
    <property type="evidence" value="ECO:0007669"/>
    <property type="project" value="InterPro"/>
</dbReference>
<dbReference type="Pfam" id="PF07508">
    <property type="entry name" value="Recombinase"/>
    <property type="match status" value="1"/>
</dbReference>
<dbReference type="InterPro" id="IPR038109">
    <property type="entry name" value="DNA_bind_recomb_sf"/>
</dbReference>
<dbReference type="Pfam" id="PF00239">
    <property type="entry name" value="Resolvase"/>
    <property type="match status" value="1"/>
</dbReference>
<dbReference type="PROSITE" id="PS51737">
    <property type="entry name" value="RECOMBINASE_DNA_BIND"/>
    <property type="match status" value="1"/>
</dbReference>
<dbReference type="PANTHER" id="PTHR30461">
    <property type="entry name" value="DNA-INVERTASE FROM LAMBDOID PROPHAGE"/>
    <property type="match status" value="1"/>
</dbReference>
<dbReference type="SUPFAM" id="SSF53041">
    <property type="entry name" value="Resolvase-like"/>
    <property type="match status" value="1"/>
</dbReference>
<evidence type="ECO:0000256" key="1">
    <source>
        <dbReference type="ARBA" id="ARBA00023125"/>
    </source>
</evidence>
<evidence type="ECO:0000259" key="3">
    <source>
        <dbReference type="PROSITE" id="PS51737"/>
    </source>
</evidence>
<reference evidence="4 5" key="1">
    <citation type="submission" date="2016-11" db="EMBL/GenBank/DDBJ databases">
        <authorList>
            <person name="Jaros S."/>
            <person name="Januszkiewicz K."/>
            <person name="Wedrychowicz H."/>
        </authorList>
    </citation>
    <scope>NUCLEOTIDE SEQUENCE [LARGE SCALE GENOMIC DNA]</scope>
    <source>
        <strain evidence="4 5">OK807</strain>
    </source>
</reference>
<keyword evidence="1" id="KW-0238">DNA-binding</keyword>
<evidence type="ECO:0000256" key="2">
    <source>
        <dbReference type="ARBA" id="ARBA00023172"/>
    </source>
</evidence>
<dbReference type="InterPro" id="IPR006119">
    <property type="entry name" value="Resolv_N"/>
</dbReference>
<dbReference type="EMBL" id="FPJO01000010">
    <property type="protein sequence ID" value="SFY06722.1"/>
    <property type="molecule type" value="Genomic_DNA"/>
</dbReference>
<evidence type="ECO:0000313" key="4">
    <source>
        <dbReference type="EMBL" id="SFY06722.1"/>
    </source>
</evidence>
<dbReference type="AlphaFoldDB" id="A0A1K2C6S0"/>
<dbReference type="InterPro" id="IPR011109">
    <property type="entry name" value="DNA_bind_recombinase_dom"/>
</dbReference>
<gene>
    <name evidence="4" type="ORF">SAMN02787144_101094</name>
</gene>
<dbReference type="STRING" id="1893.SAMN02787144_101094"/>
<proteinExistence type="predicted"/>
<keyword evidence="2" id="KW-0233">DNA recombination</keyword>